<keyword evidence="3" id="KW-1185">Reference proteome</keyword>
<keyword evidence="1" id="KW-0812">Transmembrane</keyword>
<evidence type="ECO:0000256" key="1">
    <source>
        <dbReference type="SAM" id="Phobius"/>
    </source>
</evidence>
<sequence>MTRWVLVLVIVGLHVLAAFIGALLRRRRARRLRQKAALLRQKAPLQRGAR</sequence>
<organism evidence="2 3">
    <name type="scientific">Chondromyces apiculatus DSM 436</name>
    <dbReference type="NCBI Taxonomy" id="1192034"/>
    <lineage>
        <taxon>Bacteria</taxon>
        <taxon>Pseudomonadati</taxon>
        <taxon>Myxococcota</taxon>
        <taxon>Polyangia</taxon>
        <taxon>Polyangiales</taxon>
        <taxon>Polyangiaceae</taxon>
        <taxon>Chondromyces</taxon>
    </lineage>
</organism>
<evidence type="ECO:0000313" key="3">
    <source>
        <dbReference type="Proteomes" id="UP000019678"/>
    </source>
</evidence>
<accession>A0A017SV52</accession>
<keyword evidence="1" id="KW-1133">Transmembrane helix</keyword>
<evidence type="ECO:0000313" key="2">
    <source>
        <dbReference type="EMBL" id="EYF00854.1"/>
    </source>
</evidence>
<keyword evidence="1" id="KW-0472">Membrane</keyword>
<dbReference type="RefSeq" id="WP_156041538.1">
    <property type="nucleotide sequence ID" value="NZ_ASRX01000096.1"/>
</dbReference>
<name>A0A017SV52_9BACT</name>
<reference evidence="2 3" key="1">
    <citation type="submission" date="2013-05" db="EMBL/GenBank/DDBJ databases">
        <title>Genome assembly of Chondromyces apiculatus DSM 436.</title>
        <authorList>
            <person name="Sharma G."/>
            <person name="Khatri I."/>
            <person name="Kaur C."/>
            <person name="Mayilraj S."/>
            <person name="Subramanian S."/>
        </authorList>
    </citation>
    <scope>NUCLEOTIDE SEQUENCE [LARGE SCALE GENOMIC DNA]</scope>
    <source>
        <strain evidence="2 3">DSM 436</strain>
    </source>
</reference>
<comment type="caution">
    <text evidence="2">The sequence shown here is derived from an EMBL/GenBank/DDBJ whole genome shotgun (WGS) entry which is preliminary data.</text>
</comment>
<dbReference type="Proteomes" id="UP000019678">
    <property type="component" value="Unassembled WGS sequence"/>
</dbReference>
<dbReference type="AlphaFoldDB" id="A0A017SV52"/>
<gene>
    <name evidence="2" type="ORF">CAP_8943</name>
</gene>
<dbReference type="EMBL" id="ASRX01000096">
    <property type="protein sequence ID" value="EYF00854.1"/>
    <property type="molecule type" value="Genomic_DNA"/>
</dbReference>
<feature type="transmembrane region" description="Helical" evidence="1">
    <location>
        <begin position="6"/>
        <end position="24"/>
    </location>
</feature>
<protein>
    <submittedName>
        <fullName evidence="2">Uncharacterized protein</fullName>
    </submittedName>
</protein>
<proteinExistence type="predicted"/>